<evidence type="ECO:0000256" key="5">
    <source>
        <dbReference type="ARBA" id="ARBA00022676"/>
    </source>
</evidence>
<evidence type="ECO:0000256" key="4">
    <source>
        <dbReference type="ARBA" id="ARBA00012839"/>
    </source>
</evidence>
<evidence type="ECO:0000256" key="10">
    <source>
        <dbReference type="ARBA" id="ARBA00022989"/>
    </source>
</evidence>
<evidence type="ECO:0000256" key="11">
    <source>
        <dbReference type="ARBA" id="ARBA00023136"/>
    </source>
</evidence>
<comment type="subcellular location">
    <subcellularLocation>
        <location evidence="1">Endoplasmic reticulum membrane</location>
        <topology evidence="1">Multi-pass membrane protein</topology>
    </subcellularLocation>
</comment>
<organism evidence="16 17">
    <name type="scientific">Linnemannia gamsii</name>
    <dbReference type="NCBI Taxonomy" id="64522"/>
    <lineage>
        <taxon>Eukaryota</taxon>
        <taxon>Fungi</taxon>
        <taxon>Fungi incertae sedis</taxon>
        <taxon>Mucoromycota</taxon>
        <taxon>Mortierellomycotina</taxon>
        <taxon>Mortierellomycetes</taxon>
        <taxon>Mortierellales</taxon>
        <taxon>Mortierellaceae</taxon>
        <taxon>Linnemannia</taxon>
    </lineage>
</organism>
<evidence type="ECO:0000256" key="1">
    <source>
        <dbReference type="ARBA" id="ARBA00004477"/>
    </source>
</evidence>
<reference evidence="16" key="1">
    <citation type="journal article" date="2020" name="Fungal Divers.">
        <title>Resolving the Mortierellaceae phylogeny through synthesis of multi-gene phylogenetics and phylogenomics.</title>
        <authorList>
            <person name="Vandepol N."/>
            <person name="Liber J."/>
            <person name="Desiro A."/>
            <person name="Na H."/>
            <person name="Kennedy M."/>
            <person name="Barry K."/>
            <person name="Grigoriev I.V."/>
            <person name="Miller A.N."/>
            <person name="O'Donnell K."/>
            <person name="Stajich J.E."/>
            <person name="Bonito G."/>
        </authorList>
    </citation>
    <scope>NUCLEOTIDE SEQUENCE</scope>
    <source>
        <strain evidence="16">NVP60</strain>
    </source>
</reference>
<dbReference type="EC" id="2.4.1.109" evidence="4"/>
<dbReference type="PANTHER" id="PTHR10050:SF46">
    <property type="entry name" value="PROTEIN O-MANNOSYL-TRANSFERASE 2"/>
    <property type="match status" value="1"/>
</dbReference>
<name>A0A9P6QLN8_9FUNG</name>
<evidence type="ECO:0000256" key="2">
    <source>
        <dbReference type="ARBA" id="ARBA00004922"/>
    </source>
</evidence>
<dbReference type="InterPro" id="IPR027005">
    <property type="entry name" value="PMT-like"/>
</dbReference>
<keyword evidence="7 14" id="KW-0812">Transmembrane</keyword>
<dbReference type="OrthoDB" id="292747at2759"/>
<keyword evidence="6" id="KW-0808">Transferase</keyword>
<dbReference type="InterPro" id="IPR036300">
    <property type="entry name" value="MIR_dom_sf"/>
</dbReference>
<feature type="domain" description="MIR" evidence="15">
    <location>
        <begin position="185"/>
        <end position="226"/>
    </location>
</feature>
<dbReference type="PANTHER" id="PTHR10050">
    <property type="entry name" value="DOLICHYL-PHOSPHATE-MANNOSE--PROTEIN MANNOSYLTRANSFERASE"/>
    <property type="match status" value="1"/>
</dbReference>
<accession>A0A9P6QLN8</accession>
<keyword evidence="9" id="KW-0256">Endoplasmic reticulum</keyword>
<dbReference type="Pfam" id="PF02815">
    <property type="entry name" value="MIR"/>
    <property type="match status" value="1"/>
</dbReference>
<evidence type="ECO:0000313" key="16">
    <source>
        <dbReference type="EMBL" id="KAG0274974.1"/>
    </source>
</evidence>
<protein>
    <recommendedName>
        <fullName evidence="4">dolichyl-phosphate-mannose--protein mannosyltransferase</fullName>
        <ecNumber evidence="4">2.4.1.109</ecNumber>
    </recommendedName>
</protein>
<keyword evidence="5" id="KW-0328">Glycosyltransferase</keyword>
<dbReference type="EMBL" id="JAAAIN010005349">
    <property type="protein sequence ID" value="KAG0274974.1"/>
    <property type="molecule type" value="Genomic_DNA"/>
</dbReference>
<dbReference type="PROSITE" id="PS50919">
    <property type="entry name" value="MIR"/>
    <property type="match status" value="1"/>
</dbReference>
<dbReference type="Proteomes" id="UP000823405">
    <property type="component" value="Unassembled WGS sequence"/>
</dbReference>
<evidence type="ECO:0000256" key="8">
    <source>
        <dbReference type="ARBA" id="ARBA00022737"/>
    </source>
</evidence>
<comment type="similarity">
    <text evidence="3">Belongs to the glycosyltransferase 39 family.</text>
</comment>
<evidence type="ECO:0000256" key="13">
    <source>
        <dbReference type="ARBA" id="ARBA00045102"/>
    </source>
</evidence>
<comment type="catalytic activity">
    <reaction evidence="13">
        <text>a di-trans,poly-cis-dolichyl beta-D-mannosyl phosphate + L-seryl-[protein] = 3-O-(alpha-D-mannosyl)-L-seryl-[protein] + a di-trans,poly-cis-dolichyl phosphate + H(+)</text>
        <dbReference type="Rhea" id="RHEA:17377"/>
        <dbReference type="Rhea" id="RHEA-COMP:9863"/>
        <dbReference type="Rhea" id="RHEA-COMP:13546"/>
        <dbReference type="Rhea" id="RHEA-COMP:19498"/>
        <dbReference type="Rhea" id="RHEA-COMP:19501"/>
        <dbReference type="ChEBI" id="CHEBI:15378"/>
        <dbReference type="ChEBI" id="CHEBI:29999"/>
        <dbReference type="ChEBI" id="CHEBI:57683"/>
        <dbReference type="ChEBI" id="CHEBI:58211"/>
        <dbReference type="ChEBI" id="CHEBI:137321"/>
        <dbReference type="EC" id="2.4.1.109"/>
    </reaction>
</comment>
<dbReference type="SUPFAM" id="SSF82109">
    <property type="entry name" value="MIR domain"/>
    <property type="match status" value="1"/>
</dbReference>
<dbReference type="GO" id="GO:0004169">
    <property type="term" value="F:dolichyl-phosphate-mannose-protein mannosyltransferase activity"/>
    <property type="evidence" value="ECO:0007669"/>
    <property type="project" value="UniProtKB-EC"/>
</dbReference>
<evidence type="ECO:0000256" key="6">
    <source>
        <dbReference type="ARBA" id="ARBA00022679"/>
    </source>
</evidence>
<keyword evidence="10 14" id="KW-1133">Transmembrane helix</keyword>
<dbReference type="Gene3D" id="2.80.10.50">
    <property type="match status" value="1"/>
</dbReference>
<dbReference type="GO" id="GO:0005789">
    <property type="term" value="C:endoplasmic reticulum membrane"/>
    <property type="evidence" value="ECO:0007669"/>
    <property type="project" value="UniProtKB-SubCell"/>
</dbReference>
<dbReference type="AlphaFoldDB" id="A0A9P6QLN8"/>
<comment type="catalytic activity">
    <reaction evidence="12">
        <text>a di-trans,poly-cis-dolichyl beta-D-mannosyl phosphate + L-threonyl-[protein] = 3-O-(alpha-D-mannosyl)-L-threonyl-[protein] + a di-trans,poly-cis-dolichyl phosphate + H(+)</text>
        <dbReference type="Rhea" id="RHEA:53396"/>
        <dbReference type="Rhea" id="RHEA-COMP:11060"/>
        <dbReference type="Rhea" id="RHEA-COMP:13547"/>
        <dbReference type="Rhea" id="RHEA-COMP:19498"/>
        <dbReference type="Rhea" id="RHEA-COMP:19501"/>
        <dbReference type="ChEBI" id="CHEBI:15378"/>
        <dbReference type="ChEBI" id="CHEBI:30013"/>
        <dbReference type="ChEBI" id="CHEBI:57683"/>
        <dbReference type="ChEBI" id="CHEBI:58211"/>
        <dbReference type="ChEBI" id="CHEBI:137323"/>
        <dbReference type="EC" id="2.4.1.109"/>
    </reaction>
</comment>
<evidence type="ECO:0000313" key="17">
    <source>
        <dbReference type="Proteomes" id="UP000823405"/>
    </source>
</evidence>
<keyword evidence="17" id="KW-1185">Reference proteome</keyword>
<feature type="transmembrane region" description="Helical" evidence="14">
    <location>
        <begin position="6"/>
        <end position="27"/>
    </location>
</feature>
<evidence type="ECO:0000256" key="14">
    <source>
        <dbReference type="SAM" id="Phobius"/>
    </source>
</evidence>
<evidence type="ECO:0000256" key="3">
    <source>
        <dbReference type="ARBA" id="ARBA00007222"/>
    </source>
</evidence>
<evidence type="ECO:0000259" key="15">
    <source>
        <dbReference type="PROSITE" id="PS50919"/>
    </source>
</evidence>
<comment type="caution">
    <text evidence="16">The sequence shown here is derived from an EMBL/GenBank/DDBJ whole genome shotgun (WGS) entry which is preliminary data.</text>
</comment>
<evidence type="ECO:0000256" key="12">
    <source>
        <dbReference type="ARBA" id="ARBA00045085"/>
    </source>
</evidence>
<sequence>MAGAMSVKLIGIVSAMTTLYFMSVDLWTLARDKSVNSGTWMKHCAARVGALVALPLALYLTIFLIHFSNETHQPNYRTSPRAESDLDHLSRPYRHSLISHYPSEDHIQTWRDVVYGSVVQIQNEAKAYAGSTGNVYLHSSAEINPGGTRQQVVGGYSYPDINTNWLIIKAEIDSDDEPEEIPSRLELVKNGDLVRLRHVSTRKCLHSHNHRTYTNQHNNKLNEVSG</sequence>
<evidence type="ECO:0000256" key="7">
    <source>
        <dbReference type="ARBA" id="ARBA00022692"/>
    </source>
</evidence>
<feature type="non-terminal residue" evidence="16">
    <location>
        <position position="226"/>
    </location>
</feature>
<comment type="pathway">
    <text evidence="2">Protein modification; protein glycosylation.</text>
</comment>
<proteinExistence type="inferred from homology"/>
<dbReference type="InterPro" id="IPR016093">
    <property type="entry name" value="MIR_motif"/>
</dbReference>
<gene>
    <name evidence="16" type="primary">POMT2</name>
    <name evidence="16" type="ORF">BGZ97_010406</name>
</gene>
<keyword evidence="8" id="KW-0677">Repeat</keyword>
<dbReference type="InterPro" id="IPR003342">
    <property type="entry name" value="ArnT-like_N"/>
</dbReference>
<keyword evidence="11 14" id="KW-0472">Membrane</keyword>
<evidence type="ECO:0000256" key="9">
    <source>
        <dbReference type="ARBA" id="ARBA00022824"/>
    </source>
</evidence>
<dbReference type="SMART" id="SM00472">
    <property type="entry name" value="MIR"/>
    <property type="match status" value="2"/>
</dbReference>
<feature type="transmembrane region" description="Helical" evidence="14">
    <location>
        <begin position="48"/>
        <end position="67"/>
    </location>
</feature>
<dbReference type="Pfam" id="PF02366">
    <property type="entry name" value="PMT"/>
    <property type="match status" value="1"/>
</dbReference>